<dbReference type="InterPro" id="IPR018929">
    <property type="entry name" value="DUF2510"/>
</dbReference>
<dbReference type="KEGG" id="lyd:D7I47_11910"/>
<gene>
    <name evidence="4" type="ORF">D7I47_11910</name>
</gene>
<keyword evidence="1" id="KW-0812">Transmembrane</keyword>
<evidence type="ECO:0000313" key="4">
    <source>
        <dbReference type="EMBL" id="AYF98889.1"/>
    </source>
</evidence>
<protein>
    <submittedName>
        <fullName evidence="4">DUF2510 domain-containing protein</fullName>
    </submittedName>
</protein>
<feature type="transmembrane region" description="Helical" evidence="1">
    <location>
        <begin position="160"/>
        <end position="182"/>
    </location>
</feature>
<evidence type="ECO:0000256" key="1">
    <source>
        <dbReference type="SAM" id="Phobius"/>
    </source>
</evidence>
<evidence type="ECO:0000313" key="5">
    <source>
        <dbReference type="Proteomes" id="UP000278886"/>
    </source>
</evidence>
<keyword evidence="1" id="KW-1133">Transmembrane helix</keyword>
<feature type="transmembrane region" description="Helical" evidence="1">
    <location>
        <begin position="77"/>
        <end position="98"/>
    </location>
</feature>
<feature type="domain" description="DUF2510" evidence="2">
    <location>
        <begin position="11"/>
        <end position="39"/>
    </location>
</feature>
<feature type="transmembrane region" description="Helical" evidence="1">
    <location>
        <begin position="104"/>
        <end position="124"/>
    </location>
</feature>
<keyword evidence="1" id="KW-0472">Membrane</keyword>
<feature type="transmembrane region" description="Helical" evidence="1">
    <location>
        <begin position="136"/>
        <end position="154"/>
    </location>
</feature>
<proteinExistence type="predicted"/>
<dbReference type="EMBL" id="CP032630">
    <property type="protein sequence ID" value="AYF98889.1"/>
    <property type="molecule type" value="Genomic_DNA"/>
</dbReference>
<accession>A0A387BDD0</accession>
<dbReference type="InterPro" id="IPR025637">
    <property type="entry name" value="DUF4333"/>
</dbReference>
<feature type="domain" description="DUF4333" evidence="3">
    <location>
        <begin position="181"/>
        <end position="250"/>
    </location>
</feature>
<evidence type="ECO:0000259" key="3">
    <source>
        <dbReference type="Pfam" id="PF14230"/>
    </source>
</evidence>
<dbReference type="Proteomes" id="UP000278886">
    <property type="component" value="Chromosome"/>
</dbReference>
<evidence type="ECO:0000259" key="2">
    <source>
        <dbReference type="Pfam" id="PF10708"/>
    </source>
</evidence>
<sequence>MTDQATRVVPAGWYQDPSDAEKVRWWNGIAWTDHTQDKPDLDAIAEAETAELEEKFAESAAVRSRVRVRSTSTSESWLLAFSPILLALGLLAAGWAWLYVSPQLLWVGVAVAVVYAFGVVVALLDRRKLRRWGHTAPGVILVILGAFVYLLGRAVRLKSWALPIVWLGLLVALVGGPAAAWFGGALPSVQLAVGIQAELRDELVGNGTASAVSCPPVADTTTVGSLYTCDVTLVDGSHKTLWVSIDSEQGDYSTSFAIN</sequence>
<dbReference type="RefSeq" id="WP_120763258.1">
    <property type="nucleotide sequence ID" value="NZ_CP032630.1"/>
</dbReference>
<dbReference type="AlphaFoldDB" id="A0A387BDD0"/>
<reference evidence="5" key="1">
    <citation type="submission" date="2018-09" db="EMBL/GenBank/DDBJ databases">
        <title>Genome sequencing of strain 2DFWR-13.</title>
        <authorList>
            <person name="Heo J."/>
            <person name="Kim S.-J."/>
            <person name="Kwon S.-W."/>
        </authorList>
    </citation>
    <scope>NUCLEOTIDE SEQUENCE [LARGE SCALE GENOMIC DNA]</scope>
    <source>
        <strain evidence="5">2DFWR-13</strain>
    </source>
</reference>
<dbReference type="OrthoDB" id="5244233at2"/>
<keyword evidence="5" id="KW-1185">Reference proteome</keyword>
<name>A0A387BDD0_9MICO</name>
<dbReference type="Pfam" id="PF14230">
    <property type="entry name" value="DUF4333"/>
    <property type="match status" value="1"/>
</dbReference>
<organism evidence="4 5">
    <name type="scientific">Protaetiibacter intestinalis</name>
    <dbReference type="NCBI Taxonomy" id="2419774"/>
    <lineage>
        <taxon>Bacteria</taxon>
        <taxon>Bacillati</taxon>
        <taxon>Actinomycetota</taxon>
        <taxon>Actinomycetes</taxon>
        <taxon>Micrococcales</taxon>
        <taxon>Microbacteriaceae</taxon>
        <taxon>Protaetiibacter</taxon>
    </lineage>
</organism>
<dbReference type="Pfam" id="PF10708">
    <property type="entry name" value="DUF2510"/>
    <property type="match status" value="1"/>
</dbReference>